<reference evidence="7" key="1">
    <citation type="submission" date="2022-08" db="EMBL/GenBank/DDBJ databases">
        <title>Microvirga terrae sp. nov., isolated from soil.</title>
        <authorList>
            <person name="Kim K.H."/>
            <person name="Seo Y.L."/>
            <person name="Kim J.M."/>
            <person name="Lee J.K."/>
            <person name="Han D.M."/>
            <person name="Jeon C.O."/>
        </authorList>
    </citation>
    <scope>NUCLEOTIDE SEQUENCE</scope>
    <source>
        <strain evidence="7">R24</strain>
    </source>
</reference>
<feature type="domain" description="Response regulatory" evidence="6">
    <location>
        <begin position="16"/>
        <end position="140"/>
    </location>
</feature>
<dbReference type="InterPro" id="IPR001789">
    <property type="entry name" value="Sig_transdc_resp-reg_receiver"/>
</dbReference>
<evidence type="ECO:0000313" key="8">
    <source>
        <dbReference type="Proteomes" id="UP001017257"/>
    </source>
</evidence>
<name>A0ABY5RX05_9HYPH</name>
<dbReference type="PROSITE" id="PS50110">
    <property type="entry name" value="RESPONSE_REGULATORY"/>
    <property type="match status" value="1"/>
</dbReference>
<comment type="caution">
    <text evidence="4">Lacks conserved residue(s) required for the propagation of feature annotation.</text>
</comment>
<accession>A0ABY5RX05</accession>
<dbReference type="PANTHER" id="PTHR44591">
    <property type="entry name" value="STRESS RESPONSE REGULATOR PROTEIN 1"/>
    <property type="match status" value="1"/>
</dbReference>
<dbReference type="Pfam" id="PF00072">
    <property type="entry name" value="Response_reg"/>
    <property type="match status" value="1"/>
</dbReference>
<feature type="region of interest" description="Disordered" evidence="5">
    <location>
        <begin position="94"/>
        <end position="114"/>
    </location>
</feature>
<dbReference type="InterPro" id="IPR011006">
    <property type="entry name" value="CheY-like_superfamily"/>
</dbReference>
<sequence length="140" mass="14677">MNAGSVTALPRRTPPAILVVEGDARIRCLVSDELRGSGFKVLEAGSAEEALTVLDAVRIELLFVALDLPGSDNGAETARLLGARQTAMRIILASAEGDRSGTPGPDGPDLGDLGPLIRKPYHASQVVGLVMRSLNWPDPP</sequence>
<dbReference type="InterPro" id="IPR050595">
    <property type="entry name" value="Bact_response_regulator"/>
</dbReference>
<dbReference type="Gene3D" id="3.40.50.2300">
    <property type="match status" value="1"/>
</dbReference>
<keyword evidence="1" id="KW-0597">Phosphoprotein</keyword>
<dbReference type="Proteomes" id="UP001017257">
    <property type="component" value="Chromosome"/>
</dbReference>
<dbReference type="EMBL" id="CP102845">
    <property type="protein sequence ID" value="UVF20317.1"/>
    <property type="molecule type" value="Genomic_DNA"/>
</dbReference>
<evidence type="ECO:0000256" key="5">
    <source>
        <dbReference type="SAM" id="MobiDB-lite"/>
    </source>
</evidence>
<keyword evidence="2" id="KW-0805">Transcription regulation</keyword>
<keyword evidence="3" id="KW-0804">Transcription</keyword>
<evidence type="ECO:0000256" key="1">
    <source>
        <dbReference type="ARBA" id="ARBA00022553"/>
    </source>
</evidence>
<proteinExistence type="predicted"/>
<evidence type="ECO:0000313" key="7">
    <source>
        <dbReference type="EMBL" id="UVF20317.1"/>
    </source>
</evidence>
<evidence type="ECO:0000259" key="6">
    <source>
        <dbReference type="PROSITE" id="PS50110"/>
    </source>
</evidence>
<organism evidence="7 8">
    <name type="scientific">Microvirga terrae</name>
    <dbReference type="NCBI Taxonomy" id="2740529"/>
    <lineage>
        <taxon>Bacteria</taxon>
        <taxon>Pseudomonadati</taxon>
        <taxon>Pseudomonadota</taxon>
        <taxon>Alphaproteobacteria</taxon>
        <taxon>Hyphomicrobiales</taxon>
        <taxon>Methylobacteriaceae</taxon>
        <taxon>Microvirga</taxon>
    </lineage>
</organism>
<evidence type="ECO:0000256" key="3">
    <source>
        <dbReference type="ARBA" id="ARBA00023163"/>
    </source>
</evidence>
<gene>
    <name evidence="7" type="ORF">HPT29_003965</name>
</gene>
<protein>
    <submittedName>
        <fullName evidence="7">Response regulator</fullName>
    </submittedName>
</protein>
<evidence type="ECO:0000256" key="4">
    <source>
        <dbReference type="PROSITE-ProRule" id="PRU00169"/>
    </source>
</evidence>
<dbReference type="RefSeq" id="WP_173950096.1">
    <property type="nucleotide sequence ID" value="NZ_CP102845.1"/>
</dbReference>
<keyword evidence="8" id="KW-1185">Reference proteome</keyword>
<dbReference type="PANTHER" id="PTHR44591:SF3">
    <property type="entry name" value="RESPONSE REGULATORY DOMAIN-CONTAINING PROTEIN"/>
    <property type="match status" value="1"/>
</dbReference>
<dbReference type="SUPFAM" id="SSF52172">
    <property type="entry name" value="CheY-like"/>
    <property type="match status" value="1"/>
</dbReference>
<evidence type="ECO:0000256" key="2">
    <source>
        <dbReference type="ARBA" id="ARBA00023015"/>
    </source>
</evidence>